<protein>
    <recommendedName>
        <fullName evidence="1">Dirigent protein</fullName>
    </recommendedName>
</protein>
<comment type="caution">
    <text evidence="3">The sequence shown here is derived from an EMBL/GenBank/DDBJ whole genome shotgun (WGS) entry which is preliminary data.</text>
</comment>
<dbReference type="PANTHER" id="PTHR46215">
    <property type="entry name" value="DIRIGENT PROTEIN 24-RELATED"/>
    <property type="match status" value="1"/>
</dbReference>
<reference evidence="5 6" key="1">
    <citation type="journal article" date="2020" name="Nat. Food">
        <title>A phased Vanilla planifolia genome enables genetic improvement of flavour and production.</title>
        <authorList>
            <person name="Hasing T."/>
            <person name="Tang H."/>
            <person name="Brym M."/>
            <person name="Khazi F."/>
            <person name="Huang T."/>
            <person name="Chambers A.H."/>
        </authorList>
    </citation>
    <scope>NUCLEOTIDE SEQUENCE [LARGE SCALE GENOMIC DNA]</scope>
    <source>
        <tissue evidence="3">Leaf</tissue>
    </source>
</reference>
<dbReference type="Pfam" id="PF03018">
    <property type="entry name" value="Dirigent"/>
    <property type="match status" value="1"/>
</dbReference>
<dbReference type="EMBL" id="JADCNL010000009">
    <property type="protein sequence ID" value="KAG0467512.1"/>
    <property type="molecule type" value="Genomic_DNA"/>
</dbReference>
<keyword evidence="5" id="KW-1185">Reference proteome</keyword>
<comment type="function">
    <text evidence="1">Dirigent proteins impart stereoselectivity on the phenoxy radical-coupling reaction, yielding optically active lignans from two molecules of coniferyl alcohol in the biosynthesis of lignans, flavonolignans, and alkaloids and thus plays a central role in plant secondary metabolism.</text>
</comment>
<evidence type="ECO:0000313" key="4">
    <source>
        <dbReference type="EMBL" id="KAG0469144.1"/>
    </source>
</evidence>
<dbReference type="Proteomes" id="UP000639772">
    <property type="component" value="Chromosome 9"/>
</dbReference>
<keyword evidence="2" id="KW-0812">Transmembrane</keyword>
<comment type="subunit">
    <text evidence="1">Homodimer.</text>
</comment>
<dbReference type="AlphaFoldDB" id="A0A835UMV9"/>
<keyword evidence="2" id="KW-1133">Transmembrane helix</keyword>
<organism evidence="3 5">
    <name type="scientific">Vanilla planifolia</name>
    <name type="common">Vanilla</name>
    <dbReference type="NCBI Taxonomy" id="51239"/>
    <lineage>
        <taxon>Eukaryota</taxon>
        <taxon>Viridiplantae</taxon>
        <taxon>Streptophyta</taxon>
        <taxon>Embryophyta</taxon>
        <taxon>Tracheophyta</taxon>
        <taxon>Spermatophyta</taxon>
        <taxon>Magnoliopsida</taxon>
        <taxon>Liliopsida</taxon>
        <taxon>Asparagales</taxon>
        <taxon>Orchidaceae</taxon>
        <taxon>Vanilloideae</taxon>
        <taxon>Vanilleae</taxon>
        <taxon>Vanilla</taxon>
    </lineage>
</organism>
<comment type="subcellular location">
    <subcellularLocation>
        <location evidence="1">Secreted</location>
        <location evidence="1">Extracellular space</location>
        <location evidence="1">Apoplast</location>
    </subcellularLocation>
</comment>
<comment type="similarity">
    <text evidence="1">Belongs to the plant dirigent protein family.</text>
</comment>
<sequence length="228" mass="24721">MKNVNTAQSLYISSLLSIFVIINSLSLTTARTPGHQLRLLFSNSDPKLSFLVVDILKRNQNPSESVSGKVGHLNDLFSYEVRIPTNTGSISVSSSSGTANSANTWWALLTSMQALESGTVTILEEVFAGNVGHQREEVMGKLQGIYVTSSKDNSSHMVAMRATFERDGELADSLRFFGVHKQGLIESQIAVVGGSGRYDRANGFALVKAVVGEGKGMEKKLLFSVYLK</sequence>
<evidence type="ECO:0000256" key="1">
    <source>
        <dbReference type="RuleBase" id="RU363099"/>
    </source>
</evidence>
<dbReference type="EMBL" id="JADCNM010000009">
    <property type="protein sequence ID" value="KAG0469144.1"/>
    <property type="molecule type" value="Genomic_DNA"/>
</dbReference>
<keyword evidence="1" id="KW-0964">Secreted</keyword>
<dbReference type="OrthoDB" id="1685727at2759"/>
<dbReference type="InterPro" id="IPR004265">
    <property type="entry name" value="Dirigent"/>
</dbReference>
<keyword evidence="2" id="KW-0472">Membrane</keyword>
<dbReference type="Proteomes" id="UP000636800">
    <property type="component" value="Unassembled WGS sequence"/>
</dbReference>
<keyword evidence="1" id="KW-0052">Apoplast</keyword>
<dbReference type="PANTHER" id="PTHR46215:SF17">
    <property type="entry name" value="DIRIGENT PROTEIN"/>
    <property type="match status" value="1"/>
</dbReference>
<evidence type="ECO:0000256" key="2">
    <source>
        <dbReference type="SAM" id="Phobius"/>
    </source>
</evidence>
<gene>
    <name evidence="4" type="ORF">HPP92_018472</name>
    <name evidence="3" type="ORF">HPP92_019092</name>
</gene>
<accession>A0A835UMV9</accession>
<evidence type="ECO:0000313" key="6">
    <source>
        <dbReference type="Proteomes" id="UP000639772"/>
    </source>
</evidence>
<feature type="transmembrane region" description="Helical" evidence="2">
    <location>
        <begin position="12"/>
        <end position="30"/>
    </location>
</feature>
<name>A0A835UMV9_VANPL</name>
<evidence type="ECO:0000313" key="3">
    <source>
        <dbReference type="EMBL" id="KAG0467512.1"/>
    </source>
</evidence>
<evidence type="ECO:0000313" key="5">
    <source>
        <dbReference type="Proteomes" id="UP000636800"/>
    </source>
</evidence>
<proteinExistence type="inferred from homology"/>
<dbReference type="GO" id="GO:0048046">
    <property type="term" value="C:apoplast"/>
    <property type="evidence" value="ECO:0007669"/>
    <property type="project" value="UniProtKB-SubCell"/>
</dbReference>